<dbReference type="GO" id="GO:0000139">
    <property type="term" value="C:Golgi membrane"/>
    <property type="evidence" value="ECO:0007669"/>
    <property type="project" value="TreeGrafter"/>
</dbReference>
<protein>
    <submittedName>
        <fullName evidence="4">Endoplasmic reticulum vesicle transporter</fullName>
    </submittedName>
</protein>
<dbReference type="GO" id="GO:0006888">
    <property type="term" value="P:endoplasmic reticulum to Golgi vesicle-mediated transport"/>
    <property type="evidence" value="ECO:0007669"/>
    <property type="project" value="TreeGrafter"/>
</dbReference>
<gene>
    <name evidence="4" type="ORF">BDK51DRAFT_23862</name>
</gene>
<dbReference type="EMBL" id="ML002057">
    <property type="protein sequence ID" value="RKO82813.1"/>
    <property type="molecule type" value="Genomic_DNA"/>
</dbReference>
<feature type="domain" description="Endoplasmic reticulum vesicle transporter C-terminal" evidence="3">
    <location>
        <begin position="5"/>
        <end position="225"/>
    </location>
</feature>
<dbReference type="GO" id="GO:0006890">
    <property type="term" value="P:retrograde vesicle-mediated transport, Golgi to endoplasmic reticulum"/>
    <property type="evidence" value="ECO:0007669"/>
    <property type="project" value="TreeGrafter"/>
</dbReference>
<dbReference type="Pfam" id="PF07970">
    <property type="entry name" value="COPIIcoated_ERV"/>
    <property type="match status" value="1"/>
</dbReference>
<dbReference type="PANTHER" id="PTHR10984:SF25">
    <property type="entry name" value="ENDOPLASMIC RETICULUM-GOLGI INTERMEDIATE COMPARTMENT PROTEIN 3"/>
    <property type="match status" value="1"/>
</dbReference>
<dbReference type="Proteomes" id="UP000269721">
    <property type="component" value="Unassembled WGS sequence"/>
</dbReference>
<name>A0A4P9VVX6_9FUNG</name>
<evidence type="ECO:0000256" key="1">
    <source>
        <dbReference type="ARBA" id="ARBA00005648"/>
    </source>
</evidence>
<dbReference type="GO" id="GO:0030134">
    <property type="term" value="C:COPII-coated ER to Golgi transport vesicle"/>
    <property type="evidence" value="ECO:0007669"/>
    <property type="project" value="TreeGrafter"/>
</dbReference>
<sequence length="245" mass="27154">YCGSCYGGKKPASGCCNTCEEVQAAYTDMGWSFTNADSIEQCVKEHWTEKIGNQTHEGCNIFGYIEVNKVAGNFHLAPGKSFQQSHMHVHDLHRYSSAGSGYDFSHTIHSLSFGERVLQNPLDNVVKVTKLGFYTFQYYVKVVSTKFTFLNGTTIHTNQFSATEHERDATPVFGTAPTALPGVFFNYDISPMLVIYTQSQKPFAHFLTDVCAIVGGIFTVAGIIDSFIYTAEKTFKKKLDLGKAS</sequence>
<proteinExistence type="inferred from homology"/>
<comment type="similarity">
    <text evidence="1">Belongs to the ERGIC family.</text>
</comment>
<dbReference type="AlphaFoldDB" id="A0A4P9VVX6"/>
<dbReference type="GO" id="GO:0005789">
    <property type="term" value="C:endoplasmic reticulum membrane"/>
    <property type="evidence" value="ECO:0007669"/>
    <property type="project" value="TreeGrafter"/>
</dbReference>
<dbReference type="OrthoDB" id="270930at2759"/>
<keyword evidence="2" id="KW-0472">Membrane</keyword>
<organism evidence="4 5">
    <name type="scientific">Blyttiomyces helicus</name>
    <dbReference type="NCBI Taxonomy" id="388810"/>
    <lineage>
        <taxon>Eukaryota</taxon>
        <taxon>Fungi</taxon>
        <taxon>Fungi incertae sedis</taxon>
        <taxon>Chytridiomycota</taxon>
        <taxon>Chytridiomycota incertae sedis</taxon>
        <taxon>Chytridiomycetes</taxon>
        <taxon>Chytridiomycetes incertae sedis</taxon>
        <taxon>Blyttiomyces</taxon>
    </lineage>
</organism>
<feature type="non-terminal residue" evidence="4">
    <location>
        <position position="1"/>
    </location>
</feature>
<dbReference type="InterPro" id="IPR012936">
    <property type="entry name" value="Erv_C"/>
</dbReference>
<keyword evidence="2" id="KW-0812">Transmembrane</keyword>
<dbReference type="PANTHER" id="PTHR10984">
    <property type="entry name" value="ENDOPLASMIC RETICULUM-GOLGI INTERMEDIATE COMPARTMENT PROTEIN"/>
    <property type="match status" value="1"/>
</dbReference>
<evidence type="ECO:0000256" key="2">
    <source>
        <dbReference type="SAM" id="Phobius"/>
    </source>
</evidence>
<keyword evidence="5" id="KW-1185">Reference proteome</keyword>
<feature type="transmembrane region" description="Helical" evidence="2">
    <location>
        <begin position="203"/>
        <end position="229"/>
    </location>
</feature>
<evidence type="ECO:0000313" key="4">
    <source>
        <dbReference type="EMBL" id="RKO82813.1"/>
    </source>
</evidence>
<evidence type="ECO:0000259" key="3">
    <source>
        <dbReference type="Pfam" id="PF07970"/>
    </source>
</evidence>
<evidence type="ECO:0000313" key="5">
    <source>
        <dbReference type="Proteomes" id="UP000269721"/>
    </source>
</evidence>
<keyword evidence="2" id="KW-1133">Transmembrane helix</keyword>
<accession>A0A4P9VVX6</accession>
<reference evidence="5" key="1">
    <citation type="journal article" date="2018" name="Nat. Microbiol.">
        <title>Leveraging single-cell genomics to expand the fungal tree of life.</title>
        <authorList>
            <person name="Ahrendt S.R."/>
            <person name="Quandt C.A."/>
            <person name="Ciobanu D."/>
            <person name="Clum A."/>
            <person name="Salamov A."/>
            <person name="Andreopoulos B."/>
            <person name="Cheng J.F."/>
            <person name="Woyke T."/>
            <person name="Pelin A."/>
            <person name="Henrissat B."/>
            <person name="Reynolds N.K."/>
            <person name="Benny G.L."/>
            <person name="Smith M.E."/>
            <person name="James T.Y."/>
            <person name="Grigoriev I.V."/>
        </authorList>
    </citation>
    <scope>NUCLEOTIDE SEQUENCE [LARGE SCALE GENOMIC DNA]</scope>
</reference>
<dbReference type="InterPro" id="IPR045888">
    <property type="entry name" value="Erv"/>
</dbReference>